<accession>A0AAF0E6F9</accession>
<organism evidence="10 11">
    <name type="scientific">Malassezia caprae</name>
    <dbReference type="NCBI Taxonomy" id="1381934"/>
    <lineage>
        <taxon>Eukaryota</taxon>
        <taxon>Fungi</taxon>
        <taxon>Dikarya</taxon>
        <taxon>Basidiomycota</taxon>
        <taxon>Ustilaginomycotina</taxon>
        <taxon>Malasseziomycetes</taxon>
        <taxon>Malasseziales</taxon>
        <taxon>Malasseziaceae</taxon>
        <taxon>Malassezia</taxon>
    </lineage>
</organism>
<dbReference type="GO" id="GO:1990817">
    <property type="term" value="F:poly(A) RNA polymerase activity"/>
    <property type="evidence" value="ECO:0007669"/>
    <property type="project" value="UniProtKB-EC"/>
</dbReference>
<dbReference type="FunFam" id="3.30.460.10:FF:000006">
    <property type="entry name" value="non-canonical poly(A) RNA polymerase PAPD5"/>
    <property type="match status" value="1"/>
</dbReference>
<dbReference type="CDD" id="cd05402">
    <property type="entry name" value="NT_PAP_TUTase"/>
    <property type="match status" value="1"/>
</dbReference>
<evidence type="ECO:0000256" key="4">
    <source>
        <dbReference type="ARBA" id="ARBA00022679"/>
    </source>
</evidence>
<dbReference type="AlphaFoldDB" id="A0AAF0E6F9"/>
<dbReference type="Pfam" id="PF22600">
    <property type="entry name" value="MTPAP-like_central"/>
    <property type="match status" value="1"/>
</dbReference>
<dbReference type="Proteomes" id="UP001220961">
    <property type="component" value="Chromosome 2"/>
</dbReference>
<feature type="domain" description="PAP-associated" evidence="8">
    <location>
        <begin position="268"/>
        <end position="316"/>
    </location>
</feature>
<dbReference type="EMBL" id="CP119909">
    <property type="protein sequence ID" value="WFD19091.1"/>
    <property type="molecule type" value="Genomic_DNA"/>
</dbReference>
<dbReference type="GO" id="GO:0003729">
    <property type="term" value="F:mRNA binding"/>
    <property type="evidence" value="ECO:0007669"/>
    <property type="project" value="TreeGrafter"/>
</dbReference>
<name>A0AAF0E6F9_9BASI</name>
<reference evidence="10" key="1">
    <citation type="submission" date="2023-03" db="EMBL/GenBank/DDBJ databases">
        <title>Mating type loci evolution in Malassezia.</title>
        <authorList>
            <person name="Coelho M.A."/>
        </authorList>
    </citation>
    <scope>NUCLEOTIDE SEQUENCE</scope>
    <source>
        <strain evidence="10">CBS 10434</strain>
    </source>
</reference>
<dbReference type="SUPFAM" id="SSF81631">
    <property type="entry name" value="PAP/OAS1 substrate-binding domain"/>
    <property type="match status" value="1"/>
</dbReference>
<dbReference type="SUPFAM" id="SSF81301">
    <property type="entry name" value="Nucleotidyltransferase"/>
    <property type="match status" value="1"/>
</dbReference>
<sequence length="594" mass="66344">MSAAAEDSLSNAAHPENEDYISLALDDVEESSSSESVSSDDVQVDKTVREHAAARSTPWSIDVPWHRCQNAAEMLHAEIETFSKWISPTPEEHSARVMVIQLLQHALHSEWPDADVRSFGSQDTQLYLPQGDIDLVVLSKEMDQHSREHVLRRMAGCLRAHKLARDIQVIARAKVPIIKFVCTLGLFHVDISINQANGLQAAQFVNRWLVKQPAIRPLVMVLKQFLQQRALSEVFTGGLGSYSVTLLVLSFLQLHPKLQRGEISASQNLGVLLMELLELYGKNFGYDYCTIVVRGRGCYMSKMDSMMYDERKPFLLTNDISRGSFAIISVRSALGGAFDILHAALCERAGDIQNFRRRQRILNDRQSQSTHKFFHPDDANNQLHITSDYKEPESLLGSILGASKEMTRRRNEIKSLFESGTLQKRLAKFGHPVDDLATKPSTLPATVEEPRAAPVEEQVSAPANEPVIIPSTGQPRRRNHQDTLETSPESRYATTGTRKRGAEDPWSHPAKAPRTSDSESDEDLVAGDAPYVMESSESDTPPVSSMPKRPAKKRMLNMAGRAKRFVKSTARKLSKSDRIHFWSNKAGSAPSNDE</sequence>
<keyword evidence="4 10" id="KW-0808">Transferase</keyword>
<dbReference type="InterPro" id="IPR043519">
    <property type="entry name" value="NT_sf"/>
</dbReference>
<evidence type="ECO:0000256" key="1">
    <source>
        <dbReference type="ARBA" id="ARBA00001936"/>
    </source>
</evidence>
<dbReference type="InterPro" id="IPR045862">
    <property type="entry name" value="Trf4-like"/>
</dbReference>
<keyword evidence="5" id="KW-0479">Metal-binding</keyword>
<evidence type="ECO:0000256" key="5">
    <source>
        <dbReference type="ARBA" id="ARBA00022723"/>
    </source>
</evidence>
<dbReference type="InterPro" id="IPR054708">
    <property type="entry name" value="MTPAP-like_central"/>
</dbReference>
<keyword evidence="11" id="KW-1185">Reference proteome</keyword>
<dbReference type="InterPro" id="IPR002058">
    <property type="entry name" value="PAP_assoc"/>
</dbReference>
<dbReference type="Gene3D" id="1.10.1410.10">
    <property type="match status" value="1"/>
</dbReference>
<feature type="compositionally biased region" description="Basic residues" evidence="7">
    <location>
        <begin position="549"/>
        <end position="573"/>
    </location>
</feature>
<dbReference type="GO" id="GO:0010605">
    <property type="term" value="P:negative regulation of macromolecule metabolic process"/>
    <property type="evidence" value="ECO:0007669"/>
    <property type="project" value="UniProtKB-ARBA"/>
</dbReference>
<dbReference type="GO" id="GO:0005730">
    <property type="term" value="C:nucleolus"/>
    <property type="evidence" value="ECO:0007669"/>
    <property type="project" value="TreeGrafter"/>
</dbReference>
<dbReference type="GO" id="GO:0043634">
    <property type="term" value="P:polyadenylation-dependent ncRNA catabolic process"/>
    <property type="evidence" value="ECO:0007669"/>
    <property type="project" value="TreeGrafter"/>
</dbReference>
<keyword evidence="10" id="KW-0548">Nucleotidyltransferase</keyword>
<feature type="domain" description="Poly(A) RNA polymerase mitochondrial-like central palm" evidence="9">
    <location>
        <begin position="75"/>
        <end position="205"/>
    </location>
</feature>
<gene>
    <name evidence="10" type="ORF">MCAP1_001311</name>
</gene>
<evidence type="ECO:0000256" key="3">
    <source>
        <dbReference type="ARBA" id="ARBA00012388"/>
    </source>
</evidence>
<evidence type="ECO:0000256" key="2">
    <source>
        <dbReference type="ARBA" id="ARBA00008593"/>
    </source>
</evidence>
<dbReference type="Pfam" id="PF03828">
    <property type="entry name" value="PAP_assoc"/>
    <property type="match status" value="1"/>
</dbReference>
<dbReference type="PANTHER" id="PTHR23092:SF15">
    <property type="entry name" value="INACTIVE NON-CANONICAL POLY(A) RNA POLYMERASE PROTEIN TRF4-2-RELATED"/>
    <property type="match status" value="1"/>
</dbReference>
<keyword evidence="6" id="KW-0460">Magnesium</keyword>
<feature type="region of interest" description="Disordered" evidence="7">
    <location>
        <begin position="433"/>
        <end position="574"/>
    </location>
</feature>
<evidence type="ECO:0000259" key="8">
    <source>
        <dbReference type="Pfam" id="PF03828"/>
    </source>
</evidence>
<feature type="compositionally biased region" description="Polar residues" evidence="7">
    <location>
        <begin position="484"/>
        <end position="496"/>
    </location>
</feature>
<dbReference type="GO" id="GO:0031499">
    <property type="term" value="C:TRAMP complex"/>
    <property type="evidence" value="ECO:0007669"/>
    <property type="project" value="TreeGrafter"/>
</dbReference>
<dbReference type="GO" id="GO:0031123">
    <property type="term" value="P:RNA 3'-end processing"/>
    <property type="evidence" value="ECO:0007669"/>
    <property type="project" value="TreeGrafter"/>
</dbReference>
<dbReference type="GO" id="GO:0046872">
    <property type="term" value="F:metal ion binding"/>
    <property type="evidence" value="ECO:0007669"/>
    <property type="project" value="UniProtKB-KW"/>
</dbReference>
<dbReference type="PANTHER" id="PTHR23092">
    <property type="entry name" value="POLY(A) RNA POLYMERASE"/>
    <property type="match status" value="1"/>
</dbReference>
<evidence type="ECO:0000256" key="6">
    <source>
        <dbReference type="ARBA" id="ARBA00022842"/>
    </source>
</evidence>
<evidence type="ECO:0000256" key="7">
    <source>
        <dbReference type="SAM" id="MobiDB-lite"/>
    </source>
</evidence>
<dbReference type="EC" id="2.7.7.19" evidence="3"/>
<protein>
    <recommendedName>
        <fullName evidence="3">polynucleotide adenylyltransferase</fullName>
        <ecNumber evidence="3">2.7.7.19</ecNumber>
    </recommendedName>
</protein>
<comment type="cofactor">
    <cofactor evidence="1">
        <name>Mn(2+)</name>
        <dbReference type="ChEBI" id="CHEBI:29035"/>
    </cofactor>
</comment>
<feature type="region of interest" description="Disordered" evidence="7">
    <location>
        <begin position="1"/>
        <end position="44"/>
    </location>
</feature>
<proteinExistence type="inferred from homology"/>
<dbReference type="Gene3D" id="3.30.460.10">
    <property type="entry name" value="Beta Polymerase, domain 2"/>
    <property type="match status" value="1"/>
</dbReference>
<evidence type="ECO:0000313" key="10">
    <source>
        <dbReference type="EMBL" id="WFD19091.1"/>
    </source>
</evidence>
<comment type="similarity">
    <text evidence="2">Belongs to the DNA polymerase type-B-like family.</text>
</comment>
<evidence type="ECO:0000259" key="9">
    <source>
        <dbReference type="Pfam" id="PF22600"/>
    </source>
</evidence>
<evidence type="ECO:0000313" key="11">
    <source>
        <dbReference type="Proteomes" id="UP001220961"/>
    </source>
</evidence>